<reference evidence="1 2" key="1">
    <citation type="journal article" date="2019" name="Front. Microbiol.">
        <title>In silico and Genetic Analyses of Cyclic Lipopeptide Synthetic Gene Clusters in Pseudomonas sp. 11K1.</title>
        <authorList>
            <person name="Zhao H."/>
            <person name="Liu Y.P."/>
            <person name="Zhang L.Q."/>
        </authorList>
    </citation>
    <scope>NUCLEOTIDE SEQUENCE [LARGE SCALE GENOMIC DNA]</scope>
    <source>
        <strain evidence="1 2">11K1</strain>
    </source>
</reference>
<evidence type="ECO:0000313" key="1">
    <source>
        <dbReference type="EMBL" id="QBZ88497.1"/>
    </source>
</evidence>
<evidence type="ECO:0000313" key="2">
    <source>
        <dbReference type="Proteomes" id="UP000296468"/>
    </source>
</evidence>
<dbReference type="KEGG" id="pvk:EPZ47_07185"/>
<gene>
    <name evidence="1" type="ORF">EPZ47_07185</name>
</gene>
<accession>A0A4P7PD62</accession>
<dbReference type="AlphaFoldDB" id="A0A4P7PD62"/>
<name>A0A4P7PD62_9PSED</name>
<proteinExistence type="predicted"/>
<dbReference type="EMBL" id="CP035088">
    <property type="protein sequence ID" value="QBZ88497.1"/>
    <property type="molecule type" value="Genomic_DNA"/>
</dbReference>
<dbReference type="Proteomes" id="UP000296468">
    <property type="component" value="Chromosome"/>
</dbReference>
<protein>
    <submittedName>
        <fullName evidence="1">Uncharacterized protein</fullName>
    </submittedName>
</protein>
<organism evidence="1 2">
    <name type="scientific">Pseudomonas viciae</name>
    <dbReference type="NCBI Taxonomy" id="2505979"/>
    <lineage>
        <taxon>Bacteria</taxon>
        <taxon>Pseudomonadati</taxon>
        <taxon>Pseudomonadota</taxon>
        <taxon>Gammaproteobacteria</taxon>
        <taxon>Pseudomonadales</taxon>
        <taxon>Pseudomonadaceae</taxon>
        <taxon>Pseudomonas</taxon>
    </lineage>
</organism>
<sequence length="71" mass="7841">MHGCLNRDAGRPAVFDGRRGRPWWRNNQLQNTAEPCGSGLARESGVSVNIYVTVGPLSRASPLLHWIVGVW</sequence>